<organism evidence="1 2">
    <name type="scientific">Drosophila erecta</name>
    <name type="common">Fruit fly</name>
    <dbReference type="NCBI Taxonomy" id="7220"/>
    <lineage>
        <taxon>Eukaryota</taxon>
        <taxon>Metazoa</taxon>
        <taxon>Ecdysozoa</taxon>
        <taxon>Arthropoda</taxon>
        <taxon>Hexapoda</taxon>
        <taxon>Insecta</taxon>
        <taxon>Pterygota</taxon>
        <taxon>Neoptera</taxon>
        <taxon>Endopterygota</taxon>
        <taxon>Diptera</taxon>
        <taxon>Brachycera</taxon>
        <taxon>Muscomorpha</taxon>
        <taxon>Ephydroidea</taxon>
        <taxon>Drosophilidae</taxon>
        <taxon>Drosophila</taxon>
        <taxon>Sophophora</taxon>
    </lineage>
</organism>
<gene>
    <name evidence="1" type="primary">Dere\GG16513</name>
    <name evidence="1" type="ORF">Dere_GG16513</name>
</gene>
<keyword evidence="2" id="KW-1185">Reference proteome</keyword>
<accession>B3P442</accession>
<evidence type="ECO:0000313" key="2">
    <source>
        <dbReference type="Proteomes" id="UP000008711"/>
    </source>
</evidence>
<dbReference type="Proteomes" id="UP000008711">
    <property type="component" value="Unassembled WGS sequence"/>
</dbReference>
<dbReference type="HOGENOM" id="CLU_2796614_0_0_1"/>
<dbReference type="OrthoDB" id="7869937at2759"/>
<proteinExistence type="predicted"/>
<dbReference type="AlphaFoldDB" id="B3P442"/>
<name>B3P442_DROER</name>
<reference evidence="1 2" key="1">
    <citation type="journal article" date="2007" name="Nature">
        <title>Evolution of genes and genomes on the Drosophila phylogeny.</title>
        <authorList>
            <consortium name="Drosophila 12 Genomes Consortium"/>
            <person name="Clark A.G."/>
            <person name="Eisen M.B."/>
            <person name="Smith D.R."/>
            <person name="Bergman C.M."/>
            <person name="Oliver B."/>
            <person name="Markow T.A."/>
            <person name="Kaufman T.C."/>
            <person name="Kellis M."/>
            <person name="Gelbart W."/>
            <person name="Iyer V.N."/>
            <person name="Pollard D.A."/>
            <person name="Sackton T.B."/>
            <person name="Larracuente A.M."/>
            <person name="Singh N.D."/>
            <person name="Abad J.P."/>
            <person name="Abt D.N."/>
            <person name="Adryan B."/>
            <person name="Aguade M."/>
            <person name="Akashi H."/>
            <person name="Anderson W.W."/>
            <person name="Aquadro C.F."/>
            <person name="Ardell D.H."/>
            <person name="Arguello R."/>
            <person name="Artieri C.G."/>
            <person name="Barbash D.A."/>
            <person name="Barker D."/>
            <person name="Barsanti P."/>
            <person name="Batterham P."/>
            <person name="Batzoglou S."/>
            <person name="Begun D."/>
            <person name="Bhutkar A."/>
            <person name="Blanco E."/>
            <person name="Bosak S.A."/>
            <person name="Bradley R.K."/>
            <person name="Brand A.D."/>
            <person name="Brent M.R."/>
            <person name="Brooks A.N."/>
            <person name="Brown R.H."/>
            <person name="Butlin R.K."/>
            <person name="Caggese C."/>
            <person name="Calvi B.R."/>
            <person name="Bernardo de Carvalho A."/>
            <person name="Caspi A."/>
            <person name="Castrezana S."/>
            <person name="Celniker S.E."/>
            <person name="Chang J.L."/>
            <person name="Chapple C."/>
            <person name="Chatterji S."/>
            <person name="Chinwalla A."/>
            <person name="Civetta A."/>
            <person name="Clifton S.W."/>
            <person name="Comeron J.M."/>
            <person name="Costello J.C."/>
            <person name="Coyne J.A."/>
            <person name="Daub J."/>
            <person name="David R.G."/>
            <person name="Delcher A.L."/>
            <person name="Delehaunty K."/>
            <person name="Do C.B."/>
            <person name="Ebling H."/>
            <person name="Edwards K."/>
            <person name="Eickbush T."/>
            <person name="Evans J.D."/>
            <person name="Filipski A."/>
            <person name="Findeiss S."/>
            <person name="Freyhult E."/>
            <person name="Fulton L."/>
            <person name="Fulton R."/>
            <person name="Garcia A.C."/>
            <person name="Gardiner A."/>
            <person name="Garfield D.A."/>
            <person name="Garvin B.E."/>
            <person name="Gibson G."/>
            <person name="Gilbert D."/>
            <person name="Gnerre S."/>
            <person name="Godfrey J."/>
            <person name="Good R."/>
            <person name="Gotea V."/>
            <person name="Gravely B."/>
            <person name="Greenberg A.J."/>
            <person name="Griffiths-Jones S."/>
            <person name="Gross S."/>
            <person name="Guigo R."/>
            <person name="Gustafson E.A."/>
            <person name="Haerty W."/>
            <person name="Hahn M.W."/>
            <person name="Halligan D.L."/>
            <person name="Halpern A.L."/>
            <person name="Halter G.M."/>
            <person name="Han M.V."/>
            <person name="Heger A."/>
            <person name="Hillier L."/>
            <person name="Hinrichs A.S."/>
            <person name="Holmes I."/>
            <person name="Hoskins R.A."/>
            <person name="Hubisz M.J."/>
            <person name="Hultmark D."/>
            <person name="Huntley M.A."/>
            <person name="Jaffe D.B."/>
            <person name="Jagadeeshan S."/>
            <person name="Jeck W.R."/>
            <person name="Johnson J."/>
            <person name="Jones C.D."/>
            <person name="Jordan W.C."/>
            <person name="Karpen G.H."/>
            <person name="Kataoka E."/>
            <person name="Keightley P.D."/>
            <person name="Kheradpour P."/>
            <person name="Kirkness E.F."/>
            <person name="Koerich L.B."/>
            <person name="Kristiansen K."/>
            <person name="Kudrna D."/>
            <person name="Kulathinal R.J."/>
            <person name="Kumar S."/>
            <person name="Kwok R."/>
            <person name="Lander E."/>
            <person name="Langley C.H."/>
            <person name="Lapoint R."/>
            <person name="Lazzaro B.P."/>
            <person name="Lee S.J."/>
            <person name="Levesque L."/>
            <person name="Li R."/>
            <person name="Lin C.F."/>
            <person name="Lin M.F."/>
            <person name="Lindblad-Toh K."/>
            <person name="Llopart A."/>
            <person name="Long M."/>
            <person name="Low L."/>
            <person name="Lozovsky E."/>
            <person name="Lu J."/>
            <person name="Luo M."/>
            <person name="Machado C.A."/>
            <person name="Makalowski W."/>
            <person name="Marzo M."/>
            <person name="Matsuda M."/>
            <person name="Matzkin L."/>
            <person name="McAllister B."/>
            <person name="McBride C.S."/>
            <person name="McKernan B."/>
            <person name="McKernan K."/>
            <person name="Mendez-Lago M."/>
            <person name="Minx P."/>
            <person name="Mollenhauer M.U."/>
            <person name="Montooth K."/>
            <person name="Mount S.M."/>
            <person name="Mu X."/>
            <person name="Myers E."/>
            <person name="Negre B."/>
            <person name="Newfeld S."/>
            <person name="Nielsen R."/>
            <person name="Noor M.A."/>
            <person name="O'Grady P."/>
            <person name="Pachter L."/>
            <person name="Papaceit M."/>
            <person name="Parisi M.J."/>
            <person name="Parisi M."/>
            <person name="Parts L."/>
            <person name="Pedersen J.S."/>
            <person name="Pesole G."/>
            <person name="Phillippy A.M."/>
            <person name="Ponting C.P."/>
            <person name="Pop M."/>
            <person name="Porcelli D."/>
            <person name="Powell J.R."/>
            <person name="Prohaska S."/>
            <person name="Pruitt K."/>
            <person name="Puig M."/>
            <person name="Quesneville H."/>
            <person name="Ram K.R."/>
            <person name="Rand D."/>
            <person name="Rasmussen M.D."/>
            <person name="Reed L.K."/>
            <person name="Reenan R."/>
            <person name="Reily A."/>
            <person name="Remington K.A."/>
            <person name="Rieger T.T."/>
            <person name="Ritchie M.G."/>
            <person name="Robin C."/>
            <person name="Rogers Y.H."/>
            <person name="Rohde C."/>
            <person name="Rozas J."/>
            <person name="Rubenfield M.J."/>
            <person name="Ruiz A."/>
            <person name="Russo S."/>
            <person name="Salzberg S.L."/>
            <person name="Sanchez-Gracia A."/>
            <person name="Saranga D.J."/>
            <person name="Sato H."/>
            <person name="Schaeffer S.W."/>
            <person name="Schatz M.C."/>
            <person name="Schlenke T."/>
            <person name="Schwartz R."/>
            <person name="Segarra C."/>
            <person name="Singh R.S."/>
            <person name="Sirot L."/>
            <person name="Sirota M."/>
            <person name="Sisneros N.B."/>
            <person name="Smith C.D."/>
            <person name="Smith T.F."/>
            <person name="Spieth J."/>
            <person name="Stage D.E."/>
            <person name="Stark A."/>
            <person name="Stephan W."/>
            <person name="Strausberg R.L."/>
            <person name="Strempel S."/>
            <person name="Sturgill D."/>
            <person name="Sutton G."/>
            <person name="Sutton G.G."/>
            <person name="Tao W."/>
            <person name="Teichmann S."/>
            <person name="Tobari Y.N."/>
            <person name="Tomimura Y."/>
            <person name="Tsolas J.M."/>
            <person name="Valente V.L."/>
            <person name="Venter E."/>
            <person name="Venter J.C."/>
            <person name="Vicario S."/>
            <person name="Vieira F.G."/>
            <person name="Vilella A.J."/>
            <person name="Villasante A."/>
            <person name="Walenz B."/>
            <person name="Wang J."/>
            <person name="Wasserman M."/>
            <person name="Watts T."/>
            <person name="Wilson D."/>
            <person name="Wilson R.K."/>
            <person name="Wing R.A."/>
            <person name="Wolfner M.F."/>
            <person name="Wong A."/>
            <person name="Wong G.K."/>
            <person name="Wu C.I."/>
            <person name="Wu G."/>
            <person name="Yamamoto D."/>
            <person name="Yang H.P."/>
            <person name="Yang S.P."/>
            <person name="Yorke J.A."/>
            <person name="Yoshida K."/>
            <person name="Zdobnov E."/>
            <person name="Zhang P."/>
            <person name="Zhang Y."/>
            <person name="Zimin A.V."/>
            <person name="Baldwin J."/>
            <person name="Abdouelleil A."/>
            <person name="Abdulkadir J."/>
            <person name="Abebe A."/>
            <person name="Abera B."/>
            <person name="Abreu J."/>
            <person name="Acer S.C."/>
            <person name="Aftuck L."/>
            <person name="Alexander A."/>
            <person name="An P."/>
            <person name="Anderson E."/>
            <person name="Anderson S."/>
            <person name="Arachi H."/>
            <person name="Azer M."/>
            <person name="Bachantsang P."/>
            <person name="Barry A."/>
            <person name="Bayul T."/>
            <person name="Berlin A."/>
            <person name="Bessette D."/>
            <person name="Bloom T."/>
            <person name="Blye J."/>
            <person name="Boguslavskiy L."/>
            <person name="Bonnet C."/>
            <person name="Boukhgalter B."/>
            <person name="Bourzgui I."/>
            <person name="Brown A."/>
            <person name="Cahill P."/>
            <person name="Channer S."/>
            <person name="Cheshatsang Y."/>
            <person name="Chuda L."/>
            <person name="Citroen M."/>
            <person name="Collymore A."/>
            <person name="Cooke P."/>
            <person name="Costello M."/>
            <person name="D'Aco K."/>
            <person name="Daza R."/>
            <person name="De Haan G."/>
            <person name="DeGray S."/>
            <person name="DeMaso C."/>
            <person name="Dhargay N."/>
            <person name="Dooley K."/>
            <person name="Dooley E."/>
            <person name="Doricent M."/>
            <person name="Dorje P."/>
            <person name="Dorjee K."/>
            <person name="Dupes A."/>
            <person name="Elong R."/>
            <person name="Falk J."/>
            <person name="Farina A."/>
            <person name="Faro S."/>
            <person name="Ferguson D."/>
            <person name="Fisher S."/>
            <person name="Foley C.D."/>
            <person name="Franke A."/>
            <person name="Friedrich D."/>
            <person name="Gadbois L."/>
            <person name="Gearin G."/>
            <person name="Gearin C.R."/>
            <person name="Giannoukos G."/>
            <person name="Goode T."/>
            <person name="Graham J."/>
            <person name="Grandbois E."/>
            <person name="Grewal S."/>
            <person name="Gyaltsen K."/>
            <person name="Hafez N."/>
            <person name="Hagos B."/>
            <person name="Hall J."/>
            <person name="Henson C."/>
            <person name="Hollinger A."/>
            <person name="Honan T."/>
            <person name="Huard M.D."/>
            <person name="Hughes L."/>
            <person name="Hurhula B."/>
            <person name="Husby M.E."/>
            <person name="Kamat A."/>
            <person name="Kanga B."/>
            <person name="Kashin S."/>
            <person name="Khazanovich D."/>
            <person name="Kisner P."/>
            <person name="Lance K."/>
            <person name="Lara M."/>
            <person name="Lee W."/>
            <person name="Lennon N."/>
            <person name="Letendre F."/>
            <person name="LeVine R."/>
            <person name="Lipovsky A."/>
            <person name="Liu X."/>
            <person name="Liu J."/>
            <person name="Liu S."/>
            <person name="Lokyitsang T."/>
            <person name="Lokyitsang Y."/>
            <person name="Lubonja R."/>
            <person name="Lui A."/>
            <person name="MacDonald P."/>
            <person name="Magnisalis V."/>
            <person name="Maru K."/>
            <person name="Matthews C."/>
            <person name="McCusker W."/>
            <person name="McDonough S."/>
            <person name="Mehta T."/>
            <person name="Meldrim J."/>
            <person name="Meneus L."/>
            <person name="Mihai O."/>
            <person name="Mihalev A."/>
            <person name="Mihova T."/>
            <person name="Mittelman R."/>
            <person name="Mlenga V."/>
            <person name="Montmayeur A."/>
            <person name="Mulrain L."/>
            <person name="Navidi A."/>
            <person name="Naylor J."/>
            <person name="Negash T."/>
            <person name="Nguyen T."/>
            <person name="Nguyen N."/>
            <person name="Nicol R."/>
            <person name="Norbu C."/>
            <person name="Norbu N."/>
            <person name="Novod N."/>
            <person name="O'Neill B."/>
            <person name="Osman S."/>
            <person name="Markiewicz E."/>
            <person name="Oyono O.L."/>
            <person name="Patti C."/>
            <person name="Phunkhang P."/>
            <person name="Pierre F."/>
            <person name="Priest M."/>
            <person name="Raghuraman S."/>
            <person name="Rege F."/>
            <person name="Reyes R."/>
            <person name="Rise C."/>
            <person name="Rogov P."/>
            <person name="Ross K."/>
            <person name="Ryan E."/>
            <person name="Settipalli S."/>
            <person name="Shea T."/>
            <person name="Sherpa N."/>
            <person name="Shi L."/>
            <person name="Shih D."/>
            <person name="Sparrow T."/>
            <person name="Spaulding J."/>
            <person name="Stalker J."/>
            <person name="Stange-Thomann N."/>
            <person name="Stavropoulos S."/>
            <person name="Stone C."/>
            <person name="Strader C."/>
            <person name="Tesfaye S."/>
            <person name="Thomson T."/>
            <person name="Thoulutsang Y."/>
            <person name="Thoulutsang D."/>
            <person name="Topham K."/>
            <person name="Topping I."/>
            <person name="Tsamla T."/>
            <person name="Vassiliev H."/>
            <person name="Vo A."/>
            <person name="Wangchuk T."/>
            <person name="Wangdi T."/>
            <person name="Weiand M."/>
            <person name="Wilkinson J."/>
            <person name="Wilson A."/>
            <person name="Yadav S."/>
            <person name="Young G."/>
            <person name="Yu Q."/>
            <person name="Zembek L."/>
            <person name="Zhong D."/>
            <person name="Zimmer A."/>
            <person name="Zwirko Z."/>
            <person name="Jaffe D.B."/>
            <person name="Alvarez P."/>
            <person name="Brockman W."/>
            <person name="Butler J."/>
            <person name="Chin C."/>
            <person name="Gnerre S."/>
            <person name="Grabherr M."/>
            <person name="Kleber M."/>
            <person name="Mauceli E."/>
            <person name="MacCallum I."/>
        </authorList>
    </citation>
    <scope>NUCLEOTIDE SEQUENCE [LARGE SCALE GENOMIC DNA]</scope>
    <source>
        <strain evidence="1 2">TSC#14021-0224.01</strain>
    </source>
</reference>
<dbReference type="EMBL" id="CH954181">
    <property type="protein sequence ID" value="EDV49216.1"/>
    <property type="molecule type" value="Genomic_DNA"/>
</dbReference>
<reference evidence="1 2" key="2">
    <citation type="journal article" date="2008" name="Bioinformatics">
        <title>Assembly reconciliation.</title>
        <authorList>
            <person name="Zimin A.V."/>
            <person name="Smith D.R."/>
            <person name="Sutton G."/>
            <person name="Yorke J.A."/>
        </authorList>
    </citation>
    <scope>NUCLEOTIDE SEQUENCE [LARGE SCALE GENOMIC DNA]</scope>
    <source>
        <strain evidence="1 2">TSC#14021-0224.01</strain>
    </source>
</reference>
<protein>
    <submittedName>
        <fullName evidence="1">GG16513</fullName>
    </submittedName>
</protein>
<dbReference type="PhylomeDB" id="B3P442"/>
<evidence type="ECO:0000313" key="1">
    <source>
        <dbReference type="EMBL" id="EDV49216.1"/>
    </source>
</evidence>
<sequence length="68" mass="7553">MPCQDINVGGSGVLFELNKCQRRGETASKLTLHGAPIELLVHKPLRCSDVVVQDLHVLPVRRSQNSKY</sequence>